<keyword evidence="2" id="KW-0238">DNA-binding</keyword>
<dbReference type="Pfam" id="PF12833">
    <property type="entry name" value="HTH_18"/>
    <property type="match status" value="1"/>
</dbReference>
<keyword evidence="6" id="KW-1185">Reference proteome</keyword>
<dbReference type="OrthoDB" id="2666928at2"/>
<dbReference type="InterPro" id="IPR018060">
    <property type="entry name" value="HTH_AraC"/>
</dbReference>
<dbReference type="InterPro" id="IPR009057">
    <property type="entry name" value="Homeodomain-like_sf"/>
</dbReference>
<dbReference type="AlphaFoldDB" id="A0A5D0HRP5"/>
<accession>A0A5D0HRP5</accession>
<evidence type="ECO:0000313" key="5">
    <source>
        <dbReference type="EMBL" id="TYA74004.1"/>
    </source>
</evidence>
<sequence length="280" mass="32523">MIYSFSEFSTDAILKVGNESLLEPFKESKQLDIFAFIRTGEEKAEVVVDSIPLTLEPHSVVSLTNVQYFQYVSGSNLKVYFFNREFYCIKDHDKEVGCAGLLFFGSEQNPIIHLNESEQIKFNMLHDILVDEIETKDTIQAEMLRMLMARFIIKITRLLKEKEQIETNKKDTKTELLRAFNVLVETHFRNEHSVQFYADQLFKSPKTLSNSFAKFNKSPLKLIHERIVLEAKRLLIYTNKTAKEIAFDLGFEDASHLSRLFKKHTSFSPSDFKKQLKNAS</sequence>
<dbReference type="RefSeq" id="WP_148542475.1">
    <property type="nucleotide sequence ID" value="NZ_VSDQ01000679.1"/>
</dbReference>
<name>A0A5D0HRP5_9FLAO</name>
<keyword evidence="1" id="KW-0805">Transcription regulation</keyword>
<dbReference type="PANTHER" id="PTHR43280:SF32">
    <property type="entry name" value="TRANSCRIPTIONAL REGULATORY PROTEIN"/>
    <property type="match status" value="1"/>
</dbReference>
<gene>
    <name evidence="5" type="ORF">FUA24_11700</name>
</gene>
<comment type="caution">
    <text evidence="5">The sequence shown here is derived from an EMBL/GenBank/DDBJ whole genome shotgun (WGS) entry which is preliminary data.</text>
</comment>
<evidence type="ECO:0000256" key="1">
    <source>
        <dbReference type="ARBA" id="ARBA00023015"/>
    </source>
</evidence>
<evidence type="ECO:0000256" key="2">
    <source>
        <dbReference type="ARBA" id="ARBA00023125"/>
    </source>
</evidence>
<organism evidence="5 6">
    <name type="scientific">Seonamhaeicola marinus</name>
    <dbReference type="NCBI Taxonomy" id="1912246"/>
    <lineage>
        <taxon>Bacteria</taxon>
        <taxon>Pseudomonadati</taxon>
        <taxon>Bacteroidota</taxon>
        <taxon>Flavobacteriia</taxon>
        <taxon>Flavobacteriales</taxon>
        <taxon>Flavobacteriaceae</taxon>
    </lineage>
</organism>
<keyword evidence="3" id="KW-0804">Transcription</keyword>
<evidence type="ECO:0000313" key="6">
    <source>
        <dbReference type="Proteomes" id="UP000323930"/>
    </source>
</evidence>
<proteinExistence type="predicted"/>
<dbReference type="GO" id="GO:0043565">
    <property type="term" value="F:sequence-specific DNA binding"/>
    <property type="evidence" value="ECO:0007669"/>
    <property type="project" value="InterPro"/>
</dbReference>
<evidence type="ECO:0000259" key="4">
    <source>
        <dbReference type="PROSITE" id="PS01124"/>
    </source>
</evidence>
<evidence type="ECO:0000256" key="3">
    <source>
        <dbReference type="ARBA" id="ARBA00023163"/>
    </source>
</evidence>
<dbReference type="PROSITE" id="PS01124">
    <property type="entry name" value="HTH_ARAC_FAMILY_2"/>
    <property type="match status" value="1"/>
</dbReference>
<protein>
    <submittedName>
        <fullName evidence="5">Helix-turn-helix transcriptional regulator</fullName>
    </submittedName>
</protein>
<dbReference type="SMART" id="SM00342">
    <property type="entry name" value="HTH_ARAC"/>
    <property type="match status" value="1"/>
</dbReference>
<dbReference type="SUPFAM" id="SSF46689">
    <property type="entry name" value="Homeodomain-like"/>
    <property type="match status" value="1"/>
</dbReference>
<dbReference type="EMBL" id="VSDQ01000679">
    <property type="protein sequence ID" value="TYA74004.1"/>
    <property type="molecule type" value="Genomic_DNA"/>
</dbReference>
<dbReference type="GO" id="GO:0003700">
    <property type="term" value="F:DNA-binding transcription factor activity"/>
    <property type="evidence" value="ECO:0007669"/>
    <property type="project" value="InterPro"/>
</dbReference>
<reference evidence="5 6" key="1">
    <citation type="submission" date="2019-08" db="EMBL/GenBank/DDBJ databases">
        <title>Seonamhaeicola sediminis sp. nov., isolated from marine sediment.</title>
        <authorList>
            <person name="Cao W.R."/>
        </authorList>
    </citation>
    <scope>NUCLEOTIDE SEQUENCE [LARGE SCALE GENOMIC DNA]</scope>
    <source>
        <strain evidence="5 6">B011</strain>
    </source>
</reference>
<dbReference type="Proteomes" id="UP000323930">
    <property type="component" value="Unassembled WGS sequence"/>
</dbReference>
<dbReference type="Gene3D" id="1.10.10.60">
    <property type="entry name" value="Homeodomain-like"/>
    <property type="match status" value="1"/>
</dbReference>
<feature type="domain" description="HTH araC/xylS-type" evidence="4">
    <location>
        <begin position="178"/>
        <end position="275"/>
    </location>
</feature>
<dbReference type="PANTHER" id="PTHR43280">
    <property type="entry name" value="ARAC-FAMILY TRANSCRIPTIONAL REGULATOR"/>
    <property type="match status" value="1"/>
</dbReference>